<dbReference type="PANTHER" id="PTHR33217">
    <property type="entry name" value="TRANSPOSASE FOR INSERTION SEQUENCE ELEMENT IS1081"/>
    <property type="match status" value="1"/>
</dbReference>
<dbReference type="RefSeq" id="WP_235706283.1">
    <property type="nucleotide sequence ID" value="NZ_JAKGBZ010000129.1"/>
</dbReference>
<evidence type="ECO:0000313" key="8">
    <source>
        <dbReference type="Proteomes" id="UP001521209"/>
    </source>
</evidence>
<gene>
    <name evidence="7" type="ORF">L2A60_20265</name>
</gene>
<proteinExistence type="inferred from homology"/>
<evidence type="ECO:0000256" key="2">
    <source>
        <dbReference type="ARBA" id="ARBA00010961"/>
    </source>
</evidence>
<keyword evidence="8" id="KW-1185">Reference proteome</keyword>
<dbReference type="Pfam" id="PF00872">
    <property type="entry name" value="Transposase_mut"/>
    <property type="match status" value="1"/>
</dbReference>
<evidence type="ECO:0000256" key="3">
    <source>
        <dbReference type="ARBA" id="ARBA00022578"/>
    </source>
</evidence>
<evidence type="ECO:0000313" key="7">
    <source>
        <dbReference type="EMBL" id="MCF3948976.1"/>
    </source>
</evidence>
<evidence type="ECO:0000256" key="5">
    <source>
        <dbReference type="ARBA" id="ARBA00023172"/>
    </source>
</evidence>
<evidence type="ECO:0000256" key="4">
    <source>
        <dbReference type="ARBA" id="ARBA00023125"/>
    </source>
</evidence>
<dbReference type="EMBL" id="JAKGBZ010000129">
    <property type="protein sequence ID" value="MCF3948976.1"/>
    <property type="molecule type" value="Genomic_DNA"/>
</dbReference>
<evidence type="ECO:0000256" key="1">
    <source>
        <dbReference type="ARBA" id="ARBA00002190"/>
    </source>
</evidence>
<keyword evidence="3 6" id="KW-0815">Transposition</keyword>
<comment type="caution">
    <text evidence="7">The sequence shown here is derived from an EMBL/GenBank/DDBJ whole genome shotgun (WGS) entry which is preliminary data.</text>
</comment>
<reference evidence="7 8" key="1">
    <citation type="submission" date="2022-01" db="EMBL/GenBank/DDBJ databases">
        <authorList>
            <person name="Won M."/>
            <person name="Kim S.-J."/>
            <person name="Kwon S.-W."/>
        </authorList>
    </citation>
    <scope>NUCLEOTIDE SEQUENCE [LARGE SCALE GENOMIC DNA]</scope>
    <source>
        <strain evidence="7 8">KCTC 23505</strain>
    </source>
</reference>
<comment type="similarity">
    <text evidence="2 6">Belongs to the transposase mutator family.</text>
</comment>
<dbReference type="InterPro" id="IPR001207">
    <property type="entry name" value="Transposase_mutator"/>
</dbReference>
<organism evidence="7 8">
    <name type="scientific">Acidiphilium iwatense</name>
    <dbReference type="NCBI Taxonomy" id="768198"/>
    <lineage>
        <taxon>Bacteria</taxon>
        <taxon>Pseudomonadati</taxon>
        <taxon>Pseudomonadota</taxon>
        <taxon>Alphaproteobacteria</taxon>
        <taxon>Acetobacterales</taxon>
        <taxon>Acidocellaceae</taxon>
        <taxon>Acidiphilium</taxon>
    </lineage>
</organism>
<protein>
    <recommendedName>
        <fullName evidence="6">Mutator family transposase</fullName>
    </recommendedName>
</protein>
<evidence type="ECO:0000256" key="6">
    <source>
        <dbReference type="RuleBase" id="RU365089"/>
    </source>
</evidence>
<dbReference type="Proteomes" id="UP001521209">
    <property type="component" value="Unassembled WGS sequence"/>
</dbReference>
<dbReference type="PANTHER" id="PTHR33217:SF7">
    <property type="entry name" value="TRANSPOSASE FOR INSERTION SEQUENCE ELEMENT IS1081"/>
    <property type="match status" value="1"/>
</dbReference>
<keyword evidence="4 6" id="KW-0238">DNA-binding</keyword>
<accession>A0ABS9E1U2</accession>
<dbReference type="NCBIfam" id="NF033543">
    <property type="entry name" value="transpos_IS256"/>
    <property type="match status" value="1"/>
</dbReference>
<keyword evidence="6" id="KW-0814">Transposable element</keyword>
<keyword evidence="5 6" id="KW-0233">DNA recombination</keyword>
<sequence>MTEERLPLAELLAKAGDGDFLRGVAEAVLQMLMEADVEGLIGAGRYERQGDRSTYRNGYRDRALDTRLGSLQLRIPKLRQGSYFPPFLEARRTSEKALVAVIQEAWIGGVSTRRVDELVQAMGLSGISKSSVSKLCKDIDERVNAFLDRPLVGDWPYLWLDATYLKQREGGRIVSVAAIIAVAVNTEGRREIVGLHIGPSEAETFWSTFLKSLARRGLRGVKLVISDAHEGLKAAIRRVMGASWQRCRVHWMRNALSYVPKAQQSMAAAALRQAFIQPDRSNASQTLRHVADQLRGKWPKLAAFIDDSETDVLAHMDFPAQHRTKIHSTNPLERLNKEVKRRADVVGIFPNEGSIIRLIGAVLLEANDEWQTQNRYMQIEAMAEFAQPLIDTKPTEITTVAA</sequence>
<name>A0ABS9E1U2_9PROT</name>
<comment type="function">
    <text evidence="1 6">Required for the transposition of the insertion element.</text>
</comment>